<keyword evidence="2" id="KW-1185">Reference proteome</keyword>
<accession>A0ABU4SNZ6</accession>
<protein>
    <submittedName>
        <fullName evidence="1">Uncharacterized protein</fullName>
    </submittedName>
</protein>
<proteinExistence type="predicted"/>
<dbReference type="EMBL" id="VCDP01000056">
    <property type="protein sequence ID" value="MDX8000294.1"/>
    <property type="molecule type" value="Genomic_DNA"/>
</dbReference>
<evidence type="ECO:0000313" key="2">
    <source>
        <dbReference type="Proteomes" id="UP001271640"/>
    </source>
</evidence>
<name>A0ABU4SNZ6_9GAMM</name>
<gene>
    <name evidence="1" type="ORF">FE394_14080</name>
</gene>
<reference evidence="2" key="1">
    <citation type="journal article" date="2024" name="Toxins">
        <title>Genome Sequence Analysis of Native Xenorhabdus Strains Isolated from Entomopathogenic Nematodes in Argentina.</title>
        <authorList>
            <person name="Palma L."/>
            <person name="Frizzo L."/>
            <person name="Kaiser S."/>
            <person name="Berry C."/>
            <person name="Caballero P."/>
            <person name="Bode H.B."/>
            <person name="Del Valle E.E."/>
        </authorList>
    </citation>
    <scope>NUCLEOTIDE SEQUENCE [LARGE SCALE GENOMIC DNA]</scope>
    <source>
        <strain evidence="2">Reich</strain>
    </source>
</reference>
<comment type="caution">
    <text evidence="1">The sequence shown here is derived from an EMBL/GenBank/DDBJ whole genome shotgun (WGS) entry which is preliminary data.</text>
</comment>
<dbReference type="RefSeq" id="WP_319926999.1">
    <property type="nucleotide sequence ID" value="NZ_VCDP01000056.1"/>
</dbReference>
<organism evidence="1 2">
    <name type="scientific">Xenorhabdus littoralis</name>
    <dbReference type="NCBI Taxonomy" id="2582835"/>
    <lineage>
        <taxon>Bacteria</taxon>
        <taxon>Pseudomonadati</taxon>
        <taxon>Pseudomonadota</taxon>
        <taxon>Gammaproteobacteria</taxon>
        <taxon>Enterobacterales</taxon>
        <taxon>Morganellaceae</taxon>
        <taxon>Xenorhabdus</taxon>
    </lineage>
</organism>
<sequence>MTIKNNVFKSNKNDYSVTTTIPDQSDIIAGQTSYINITITATNISLLKNIKKVTIVIDNTATSYASWRSSQGVNVGLRNASMEIQFSVNNEVAEKTNIPYTVHLWSDEKGTTAVANYTPTPITYTVKKIDLKNIITLNTDDNYIQPPEKDNPVSANNPHIIYSAKLTDIHGNILKGVQVVVASELQNQIYSDSSDKVLVKIGTQPDTGSPVPITTIRDNEIDYFLINTNESGEIKFGVYPQEYISARIDLKTGILSVTPFSYAASAYIFNAENPTNDPFGPSSPNIYNIDEKGRLQKTPDTDNMEVGIVTYDSHRSTDSLIFFIKGFEKNDKAIRLKPIYKISRKDSFYGYPFNFTYSQLPLDKSVQLYYLISPLGQDALYSMTSNLTYIGDPTGGNDNPDDNGVYIEVEVYSSYSPNSNEFDPNDQHNDRVYDNRLITIDMINQYIKTSIPITNTAPTGLYVVVKIAKNSTDQINGLPPIGSQCTLSIKIDSATRPAKKSYPSVTLSDAINHYHTFQIPYCDLTRVSSWDDGTPATISFIYSIEYAGVTQSSKKWKTTIGTANTAININEDGCPH</sequence>
<dbReference type="Proteomes" id="UP001271640">
    <property type="component" value="Unassembled WGS sequence"/>
</dbReference>
<evidence type="ECO:0000313" key="1">
    <source>
        <dbReference type="EMBL" id="MDX8000294.1"/>
    </source>
</evidence>